<dbReference type="Proteomes" id="UP000606786">
    <property type="component" value="Unassembled WGS sequence"/>
</dbReference>
<protein>
    <submittedName>
        <fullName evidence="1">(Mediterranean fruit fly) hypothetical protein</fullName>
    </submittedName>
</protein>
<dbReference type="EMBL" id="CAJHJT010000012">
    <property type="protein sequence ID" value="CAD7000024.1"/>
    <property type="molecule type" value="Genomic_DNA"/>
</dbReference>
<organism evidence="1 2">
    <name type="scientific">Ceratitis capitata</name>
    <name type="common">Mediterranean fruit fly</name>
    <name type="synonym">Tephritis capitata</name>
    <dbReference type="NCBI Taxonomy" id="7213"/>
    <lineage>
        <taxon>Eukaryota</taxon>
        <taxon>Metazoa</taxon>
        <taxon>Ecdysozoa</taxon>
        <taxon>Arthropoda</taxon>
        <taxon>Hexapoda</taxon>
        <taxon>Insecta</taxon>
        <taxon>Pterygota</taxon>
        <taxon>Neoptera</taxon>
        <taxon>Endopterygota</taxon>
        <taxon>Diptera</taxon>
        <taxon>Brachycera</taxon>
        <taxon>Muscomorpha</taxon>
        <taxon>Tephritoidea</taxon>
        <taxon>Tephritidae</taxon>
        <taxon>Ceratitis</taxon>
        <taxon>Ceratitis</taxon>
    </lineage>
</organism>
<dbReference type="AlphaFoldDB" id="A0A811UMM0"/>
<keyword evidence="2" id="KW-1185">Reference proteome</keyword>
<reference evidence="1" key="1">
    <citation type="submission" date="2020-11" db="EMBL/GenBank/DDBJ databases">
        <authorList>
            <person name="Whitehead M."/>
        </authorList>
    </citation>
    <scope>NUCLEOTIDE SEQUENCE</scope>
    <source>
        <strain evidence="1">EGII</strain>
    </source>
</reference>
<gene>
    <name evidence="1" type="ORF">CCAP1982_LOCUS8528</name>
</gene>
<sequence>MAHAIKQIKNHAAYTQTKLASNFPQAAAGRPTIDDYTCKETQRVFVIAVGLPGDTQVYNKFNLAIILRPLMNMQQRPSSVNKFCKIFTNFMLGIKVPQTTAGGVWHSVLGVELVV</sequence>
<comment type="caution">
    <text evidence="1">The sequence shown here is derived from an EMBL/GenBank/DDBJ whole genome shotgun (WGS) entry which is preliminary data.</text>
</comment>
<name>A0A811UMM0_CERCA</name>
<evidence type="ECO:0000313" key="2">
    <source>
        <dbReference type="Proteomes" id="UP000606786"/>
    </source>
</evidence>
<accession>A0A811UMM0</accession>
<proteinExistence type="predicted"/>
<evidence type="ECO:0000313" key="1">
    <source>
        <dbReference type="EMBL" id="CAD7000024.1"/>
    </source>
</evidence>